<protein>
    <submittedName>
        <fullName evidence="2">DUF4350 domain-containing protein</fullName>
    </submittedName>
</protein>
<dbReference type="Gene3D" id="3.40.50.880">
    <property type="match status" value="1"/>
</dbReference>
<evidence type="ECO:0000259" key="1">
    <source>
        <dbReference type="Pfam" id="PF14258"/>
    </source>
</evidence>
<accession>A0ABD5ZBU0</accession>
<dbReference type="RefSeq" id="WP_390221928.1">
    <property type="nucleotide sequence ID" value="NZ_JBHTAA010000001.1"/>
</dbReference>
<dbReference type="Pfam" id="PF14258">
    <property type="entry name" value="DUF4350"/>
    <property type="match status" value="1"/>
</dbReference>
<reference evidence="2 3" key="1">
    <citation type="journal article" date="2019" name="Int. J. Syst. Evol. Microbiol.">
        <title>The Global Catalogue of Microorganisms (GCM) 10K type strain sequencing project: providing services to taxonomists for standard genome sequencing and annotation.</title>
        <authorList>
            <consortium name="The Broad Institute Genomics Platform"/>
            <consortium name="The Broad Institute Genome Sequencing Center for Infectious Disease"/>
            <person name="Wu L."/>
            <person name="Ma J."/>
        </authorList>
    </citation>
    <scope>NUCLEOTIDE SEQUENCE [LARGE SCALE GENOMIC DNA]</scope>
    <source>
        <strain evidence="2 3">DSM 29988</strain>
    </source>
</reference>
<comment type="caution">
    <text evidence="2">The sequence shown here is derived from an EMBL/GenBank/DDBJ whole genome shotgun (WGS) entry which is preliminary data.</text>
</comment>
<feature type="domain" description="DUF4350" evidence="1">
    <location>
        <begin position="40"/>
        <end position="247"/>
    </location>
</feature>
<organism evidence="2 3">
    <name type="scientific">Haloferax namakaokahaiae</name>
    <dbReference type="NCBI Taxonomy" id="1748331"/>
    <lineage>
        <taxon>Archaea</taxon>
        <taxon>Methanobacteriati</taxon>
        <taxon>Methanobacteriota</taxon>
        <taxon>Stenosarchaea group</taxon>
        <taxon>Halobacteria</taxon>
        <taxon>Halobacteriales</taxon>
        <taxon>Haloferacaceae</taxon>
        <taxon>Haloferax</taxon>
    </lineage>
</organism>
<gene>
    <name evidence="2" type="ORF">ACFQJC_03845</name>
</gene>
<dbReference type="Proteomes" id="UP001596481">
    <property type="component" value="Unassembled WGS sequence"/>
</dbReference>
<keyword evidence="3" id="KW-1185">Reference proteome</keyword>
<evidence type="ECO:0000313" key="2">
    <source>
        <dbReference type="EMBL" id="MFC7202633.1"/>
    </source>
</evidence>
<dbReference type="AlphaFoldDB" id="A0ABD5ZBU0"/>
<dbReference type="InterPro" id="IPR029062">
    <property type="entry name" value="Class_I_gatase-like"/>
</dbReference>
<name>A0ABD5ZBU0_9EURY</name>
<proteinExistence type="predicted"/>
<dbReference type="EMBL" id="JBHTAA010000001">
    <property type="protein sequence ID" value="MFC7202633.1"/>
    <property type="molecule type" value="Genomic_DNA"/>
</dbReference>
<evidence type="ECO:0000313" key="3">
    <source>
        <dbReference type="Proteomes" id="UP001596481"/>
    </source>
</evidence>
<sequence>MRIGSREVGTPTLLVVGLCLALLLTVGFGTSTSASTYGAFNTAWDGGSGIRDVAADAETESTVVYNTTEYDDVSAPETVAFVVSPERGYTTAEATRIESFVKSGGTLVVADDFRPNSNDLLARLGARARVNGTPLRDDRHQYKTGSLPIATRTASDPLARDVDQLTLNHPTTIEPNGATVLARSSNFSYLDRDGDATLDENETLRSYPVVSVERLGSGEVVVVGDPSLFINSMLERSDNRAFVEALVGQHESLLVDVSHVDERPPLQVALHAIRASPLLQLVFGAGGLSIVVALGRRRSGAS</sequence>
<dbReference type="InterPro" id="IPR025646">
    <property type="entry name" value="DUF4350"/>
</dbReference>